<keyword evidence="7" id="KW-0460">Magnesium</keyword>
<reference evidence="9" key="1">
    <citation type="submission" date="2016-10" db="EMBL/GenBank/DDBJ databases">
        <authorList>
            <person name="Varghese N."/>
            <person name="Submissions S."/>
        </authorList>
    </citation>
    <scope>NUCLEOTIDE SEQUENCE [LARGE SCALE GENOMIC DNA]</scope>
    <source>
        <strain evidence="9">DSM 45789</strain>
    </source>
</reference>
<feature type="binding site" evidence="7">
    <location>
        <position position="17"/>
    </location>
    <ligand>
        <name>Mg(2+)</name>
        <dbReference type="ChEBI" id="CHEBI:18420"/>
    </ligand>
</feature>
<feature type="binding site" evidence="7">
    <location>
        <begin position="13"/>
        <end position="18"/>
    </location>
    <ligand>
        <name>ATP</name>
        <dbReference type="ChEBI" id="CHEBI:30616"/>
    </ligand>
</feature>
<dbReference type="GO" id="GO:0000287">
    <property type="term" value="F:magnesium ion binding"/>
    <property type="evidence" value="ECO:0007669"/>
    <property type="project" value="UniProtKB-UniRule"/>
</dbReference>
<keyword evidence="1 7" id="KW-0028">Amino-acid biosynthesis</keyword>
<name>A0A1I6SSX9_9BACL</name>
<keyword evidence="7" id="KW-0479">Metal-binding</keyword>
<comment type="catalytic activity">
    <reaction evidence="7">
        <text>shikimate + ATP = 3-phosphoshikimate + ADP + H(+)</text>
        <dbReference type="Rhea" id="RHEA:13121"/>
        <dbReference type="ChEBI" id="CHEBI:15378"/>
        <dbReference type="ChEBI" id="CHEBI:30616"/>
        <dbReference type="ChEBI" id="CHEBI:36208"/>
        <dbReference type="ChEBI" id="CHEBI:145989"/>
        <dbReference type="ChEBI" id="CHEBI:456216"/>
        <dbReference type="EC" id="2.7.1.71"/>
    </reaction>
</comment>
<comment type="pathway">
    <text evidence="7">Metabolic intermediate biosynthesis; chorismate biosynthesis; chorismate from D-erythrose 4-phosphate and phosphoenolpyruvate: step 5/7.</text>
</comment>
<dbReference type="EC" id="2.7.1.71" evidence="7"/>
<dbReference type="InterPro" id="IPR027417">
    <property type="entry name" value="P-loop_NTPase"/>
</dbReference>
<dbReference type="GO" id="GO:0008652">
    <property type="term" value="P:amino acid biosynthetic process"/>
    <property type="evidence" value="ECO:0007669"/>
    <property type="project" value="UniProtKB-KW"/>
</dbReference>
<dbReference type="CDD" id="cd00464">
    <property type="entry name" value="SK"/>
    <property type="match status" value="1"/>
</dbReference>
<dbReference type="Proteomes" id="UP000198660">
    <property type="component" value="Unassembled WGS sequence"/>
</dbReference>
<evidence type="ECO:0000313" key="8">
    <source>
        <dbReference type="EMBL" id="SFS79968.1"/>
    </source>
</evidence>
<accession>A0A1I6SSX9</accession>
<dbReference type="AlphaFoldDB" id="A0A1I6SSX9"/>
<feature type="binding site" evidence="7">
    <location>
        <position position="35"/>
    </location>
    <ligand>
        <name>substrate</name>
    </ligand>
</feature>
<gene>
    <name evidence="7" type="primary">aroK</name>
    <name evidence="8" type="ORF">SAMN05444972_10813</name>
</gene>
<dbReference type="InterPro" id="IPR031322">
    <property type="entry name" value="Shikimate/glucono_kinase"/>
</dbReference>
<comment type="subunit">
    <text evidence="7">Monomer.</text>
</comment>
<dbReference type="HAMAP" id="MF_00109">
    <property type="entry name" value="Shikimate_kinase"/>
    <property type="match status" value="1"/>
</dbReference>
<dbReference type="EMBL" id="FPAA01000008">
    <property type="protein sequence ID" value="SFS79968.1"/>
    <property type="molecule type" value="Genomic_DNA"/>
</dbReference>
<protein>
    <recommendedName>
        <fullName evidence="7">Shikimate kinase</fullName>
        <shortName evidence="7">SK</shortName>
        <ecNumber evidence="7">2.7.1.71</ecNumber>
    </recommendedName>
</protein>
<evidence type="ECO:0000256" key="3">
    <source>
        <dbReference type="ARBA" id="ARBA00022741"/>
    </source>
</evidence>
<evidence type="ECO:0000256" key="7">
    <source>
        <dbReference type="HAMAP-Rule" id="MF_00109"/>
    </source>
</evidence>
<keyword evidence="2 7" id="KW-0808">Transferase</keyword>
<proteinExistence type="inferred from homology"/>
<dbReference type="PANTHER" id="PTHR21087:SF16">
    <property type="entry name" value="SHIKIMATE KINASE 1, CHLOROPLASTIC"/>
    <property type="match status" value="1"/>
</dbReference>
<dbReference type="GO" id="GO:0005829">
    <property type="term" value="C:cytosol"/>
    <property type="evidence" value="ECO:0007669"/>
    <property type="project" value="TreeGrafter"/>
</dbReference>
<evidence type="ECO:0000256" key="2">
    <source>
        <dbReference type="ARBA" id="ARBA00022679"/>
    </source>
</evidence>
<sequence length="175" mass="20067">MQGKHLILIGFMGTGKSLIGRLLSERMELLVTDTDQEVERESGMLIPEIFAQEGEEGFRNREKRILANVLQREPQIITTGGGIVLLPENVHLMQKKGWVVALDATEEELIRRLSRDRSRPLLTGDVTEKVRRIKKERQGLYDFAHFKQDTTHNSPSKTAENIWRQWKAVFSSTKA</sequence>
<evidence type="ECO:0000256" key="1">
    <source>
        <dbReference type="ARBA" id="ARBA00022605"/>
    </source>
</evidence>
<evidence type="ECO:0000256" key="5">
    <source>
        <dbReference type="ARBA" id="ARBA00022840"/>
    </source>
</evidence>
<dbReference type="GO" id="GO:0009423">
    <property type="term" value="P:chorismate biosynthetic process"/>
    <property type="evidence" value="ECO:0007669"/>
    <property type="project" value="UniProtKB-UniRule"/>
</dbReference>
<comment type="subcellular location">
    <subcellularLocation>
        <location evidence="7">Cytoplasm</location>
    </subcellularLocation>
</comment>
<dbReference type="Pfam" id="PF01202">
    <property type="entry name" value="SKI"/>
    <property type="match status" value="1"/>
</dbReference>
<comment type="function">
    <text evidence="7">Catalyzes the specific phosphorylation of the 3-hydroxyl group of shikimic acid using ATP as a cosubstrate.</text>
</comment>
<dbReference type="SUPFAM" id="SSF52540">
    <property type="entry name" value="P-loop containing nucleoside triphosphate hydrolases"/>
    <property type="match status" value="1"/>
</dbReference>
<evidence type="ECO:0000256" key="6">
    <source>
        <dbReference type="ARBA" id="ARBA00023141"/>
    </source>
</evidence>
<feature type="binding site" evidence="7">
    <location>
        <position position="81"/>
    </location>
    <ligand>
        <name>substrate</name>
    </ligand>
</feature>
<dbReference type="UniPathway" id="UPA00053">
    <property type="reaction ID" value="UER00088"/>
</dbReference>
<keyword evidence="4 7" id="KW-0418">Kinase</keyword>
<dbReference type="RefSeq" id="WP_091837455.1">
    <property type="nucleotide sequence ID" value="NZ_FPAA01000008.1"/>
</dbReference>
<feature type="binding site" evidence="7">
    <location>
        <position position="119"/>
    </location>
    <ligand>
        <name>ATP</name>
        <dbReference type="ChEBI" id="CHEBI:30616"/>
    </ligand>
</feature>
<keyword evidence="9" id="KW-1185">Reference proteome</keyword>
<evidence type="ECO:0000313" key="9">
    <source>
        <dbReference type="Proteomes" id="UP000198660"/>
    </source>
</evidence>
<keyword evidence="5 7" id="KW-0067">ATP-binding</keyword>
<dbReference type="PRINTS" id="PR01100">
    <property type="entry name" value="SHIKIMTKNASE"/>
</dbReference>
<keyword evidence="3 7" id="KW-0547">Nucleotide-binding</keyword>
<comment type="cofactor">
    <cofactor evidence="7">
        <name>Mg(2+)</name>
        <dbReference type="ChEBI" id="CHEBI:18420"/>
    </cofactor>
    <text evidence="7">Binds 1 Mg(2+) ion per subunit.</text>
</comment>
<evidence type="ECO:0000256" key="4">
    <source>
        <dbReference type="ARBA" id="ARBA00022777"/>
    </source>
</evidence>
<dbReference type="GO" id="GO:0004765">
    <property type="term" value="F:shikimate kinase activity"/>
    <property type="evidence" value="ECO:0007669"/>
    <property type="project" value="UniProtKB-UniRule"/>
</dbReference>
<feature type="binding site" evidence="7">
    <location>
        <position position="59"/>
    </location>
    <ligand>
        <name>substrate</name>
    </ligand>
</feature>
<keyword evidence="6 7" id="KW-0057">Aromatic amino acid biosynthesis</keyword>
<comment type="caution">
    <text evidence="7">Lacks conserved residue(s) required for the propagation of feature annotation.</text>
</comment>
<dbReference type="InterPro" id="IPR000623">
    <property type="entry name" value="Shikimate_kinase/TSH1"/>
</dbReference>
<organism evidence="8 9">
    <name type="scientific">Marininema halotolerans</name>
    <dbReference type="NCBI Taxonomy" id="1155944"/>
    <lineage>
        <taxon>Bacteria</taxon>
        <taxon>Bacillati</taxon>
        <taxon>Bacillota</taxon>
        <taxon>Bacilli</taxon>
        <taxon>Bacillales</taxon>
        <taxon>Thermoactinomycetaceae</taxon>
        <taxon>Marininema</taxon>
    </lineage>
</organism>
<dbReference type="GO" id="GO:0009073">
    <property type="term" value="P:aromatic amino acid family biosynthetic process"/>
    <property type="evidence" value="ECO:0007669"/>
    <property type="project" value="UniProtKB-KW"/>
</dbReference>
<dbReference type="Gene3D" id="3.40.50.300">
    <property type="entry name" value="P-loop containing nucleotide triphosphate hydrolases"/>
    <property type="match status" value="1"/>
</dbReference>
<dbReference type="GO" id="GO:0005524">
    <property type="term" value="F:ATP binding"/>
    <property type="evidence" value="ECO:0007669"/>
    <property type="project" value="UniProtKB-UniRule"/>
</dbReference>
<dbReference type="PANTHER" id="PTHR21087">
    <property type="entry name" value="SHIKIMATE KINASE"/>
    <property type="match status" value="1"/>
</dbReference>
<dbReference type="OrthoDB" id="9800332at2"/>
<comment type="similarity">
    <text evidence="7">Belongs to the shikimate kinase family.</text>
</comment>
<keyword evidence="7" id="KW-0963">Cytoplasm</keyword>
<feature type="binding site" evidence="7">
    <location>
        <position position="137"/>
    </location>
    <ligand>
        <name>substrate</name>
    </ligand>
</feature>